<accession>A0A915LEE5</accession>
<evidence type="ECO:0000313" key="1">
    <source>
        <dbReference type="Proteomes" id="UP000887565"/>
    </source>
</evidence>
<name>A0A915LEE5_ROMCU</name>
<organism evidence="1 2">
    <name type="scientific">Romanomermis culicivorax</name>
    <name type="common">Nematode worm</name>
    <dbReference type="NCBI Taxonomy" id="13658"/>
    <lineage>
        <taxon>Eukaryota</taxon>
        <taxon>Metazoa</taxon>
        <taxon>Ecdysozoa</taxon>
        <taxon>Nematoda</taxon>
        <taxon>Enoplea</taxon>
        <taxon>Dorylaimia</taxon>
        <taxon>Mermithida</taxon>
        <taxon>Mermithoidea</taxon>
        <taxon>Mermithidae</taxon>
        <taxon>Romanomermis</taxon>
    </lineage>
</organism>
<sequence>MVKDLRSQAVREACITIGKSNIFGIFLSYEKYHRDAVSTGMRSSISGPAPHTVDAVCKTLSALTIQITK</sequence>
<dbReference type="AlphaFoldDB" id="A0A915LEE5"/>
<dbReference type="WBParaSite" id="nRc.2.0.1.t48221-RA">
    <property type="protein sequence ID" value="nRc.2.0.1.t48221-RA"/>
    <property type="gene ID" value="nRc.2.0.1.g48221"/>
</dbReference>
<keyword evidence="1" id="KW-1185">Reference proteome</keyword>
<dbReference type="Proteomes" id="UP000887565">
    <property type="component" value="Unplaced"/>
</dbReference>
<protein>
    <submittedName>
        <fullName evidence="2">Uncharacterized protein</fullName>
    </submittedName>
</protein>
<proteinExistence type="predicted"/>
<reference evidence="2" key="1">
    <citation type="submission" date="2022-11" db="UniProtKB">
        <authorList>
            <consortium name="WormBaseParasite"/>
        </authorList>
    </citation>
    <scope>IDENTIFICATION</scope>
</reference>
<evidence type="ECO:0000313" key="2">
    <source>
        <dbReference type="WBParaSite" id="nRc.2.0.1.t48221-RA"/>
    </source>
</evidence>